<dbReference type="Pfam" id="PF01467">
    <property type="entry name" value="CTP_transf_like"/>
    <property type="match status" value="1"/>
</dbReference>
<sequence length="159" mass="18132">MHEIVDFQNIEKFINRLRKKYPGSKIAFTNGCFDLIHRGHVAYLESAKKMADFLVLGLNSDDSVRRLKGDERPFINQDDRAFILSRLEAVDVVCIFEQDTPLELIKKVKPDFLIKGGDYQLTEIVGREVVEQNGGKVLTVPLIDGRSTTNLVKKIKNQK</sequence>
<protein>
    <recommendedName>
        <fullName evidence="1">D-glycero-beta-D-manno-heptose 1-phosphate adenylyltransferase</fullName>
        <ecNumber evidence="1">2.7.7.70</ecNumber>
    </recommendedName>
</protein>
<keyword evidence="5" id="KW-0067">ATP-binding</keyword>
<evidence type="ECO:0000256" key="5">
    <source>
        <dbReference type="ARBA" id="ARBA00022840"/>
    </source>
</evidence>
<keyword evidence="2" id="KW-0808">Transferase</keyword>
<dbReference type="Proteomes" id="UP000886111">
    <property type="component" value="Unassembled WGS sequence"/>
</dbReference>
<organism evidence="9">
    <name type="scientific">Caldithrix abyssi</name>
    <dbReference type="NCBI Taxonomy" id="187145"/>
    <lineage>
        <taxon>Bacteria</taxon>
        <taxon>Pseudomonadati</taxon>
        <taxon>Calditrichota</taxon>
        <taxon>Calditrichia</taxon>
        <taxon>Calditrichales</taxon>
        <taxon>Calditrichaceae</taxon>
        <taxon>Caldithrix</taxon>
    </lineage>
</organism>
<dbReference type="GO" id="GO:0016779">
    <property type="term" value="F:nucleotidyltransferase activity"/>
    <property type="evidence" value="ECO:0007669"/>
    <property type="project" value="UniProtKB-KW"/>
</dbReference>
<dbReference type="PANTHER" id="PTHR43793">
    <property type="entry name" value="FAD SYNTHASE"/>
    <property type="match status" value="1"/>
</dbReference>
<keyword evidence="6" id="KW-0119">Carbohydrate metabolism</keyword>
<evidence type="ECO:0000256" key="7">
    <source>
        <dbReference type="ARBA" id="ARBA00047428"/>
    </source>
</evidence>
<evidence type="ECO:0000256" key="2">
    <source>
        <dbReference type="ARBA" id="ARBA00022679"/>
    </source>
</evidence>
<dbReference type="NCBIfam" id="TIGR00125">
    <property type="entry name" value="cyt_tran_rel"/>
    <property type="match status" value="1"/>
</dbReference>
<dbReference type="PANTHER" id="PTHR43793:SF2">
    <property type="entry name" value="BIFUNCTIONAL PROTEIN HLDE"/>
    <property type="match status" value="1"/>
</dbReference>
<dbReference type="GO" id="GO:0005524">
    <property type="term" value="F:ATP binding"/>
    <property type="evidence" value="ECO:0007669"/>
    <property type="project" value="UniProtKB-KW"/>
</dbReference>
<dbReference type="InterPro" id="IPR014729">
    <property type="entry name" value="Rossmann-like_a/b/a_fold"/>
</dbReference>
<dbReference type="InterPro" id="IPR004821">
    <property type="entry name" value="Cyt_trans-like"/>
</dbReference>
<evidence type="ECO:0000259" key="8">
    <source>
        <dbReference type="Pfam" id="PF01467"/>
    </source>
</evidence>
<dbReference type="InterPro" id="IPR050385">
    <property type="entry name" value="Archaeal_FAD_synthase"/>
</dbReference>
<dbReference type="GO" id="GO:0005975">
    <property type="term" value="P:carbohydrate metabolic process"/>
    <property type="evidence" value="ECO:0007669"/>
    <property type="project" value="InterPro"/>
</dbReference>
<dbReference type="InterPro" id="IPR011914">
    <property type="entry name" value="RfaE_dom_II"/>
</dbReference>
<dbReference type="AlphaFoldDB" id="A0A7V5H566"/>
<evidence type="ECO:0000313" key="9">
    <source>
        <dbReference type="EMBL" id="HHE54678.1"/>
    </source>
</evidence>
<evidence type="ECO:0000256" key="6">
    <source>
        <dbReference type="ARBA" id="ARBA00023277"/>
    </source>
</evidence>
<dbReference type="NCBIfam" id="TIGR02199">
    <property type="entry name" value="rfaE_dom_II"/>
    <property type="match status" value="1"/>
</dbReference>
<dbReference type="GO" id="GO:0016773">
    <property type="term" value="F:phosphotransferase activity, alcohol group as acceptor"/>
    <property type="evidence" value="ECO:0007669"/>
    <property type="project" value="InterPro"/>
</dbReference>
<dbReference type="EMBL" id="DRTD01000201">
    <property type="protein sequence ID" value="HHE54678.1"/>
    <property type="molecule type" value="Genomic_DNA"/>
</dbReference>
<reference evidence="9" key="1">
    <citation type="journal article" date="2020" name="mSystems">
        <title>Genome- and Community-Level Interaction Insights into Carbon Utilization and Element Cycling Functions of Hydrothermarchaeota in Hydrothermal Sediment.</title>
        <authorList>
            <person name="Zhou Z."/>
            <person name="Liu Y."/>
            <person name="Xu W."/>
            <person name="Pan J."/>
            <person name="Luo Z.H."/>
            <person name="Li M."/>
        </authorList>
    </citation>
    <scope>NUCLEOTIDE SEQUENCE [LARGE SCALE GENOMIC DNA]</scope>
    <source>
        <strain evidence="9">HyVt-76</strain>
    </source>
</reference>
<evidence type="ECO:0000256" key="3">
    <source>
        <dbReference type="ARBA" id="ARBA00022695"/>
    </source>
</evidence>
<proteinExistence type="predicted"/>
<name>A0A7V5H566_CALAY</name>
<feature type="domain" description="Cytidyltransferase-like" evidence="8">
    <location>
        <begin position="28"/>
        <end position="121"/>
    </location>
</feature>
<accession>A0A7V5H566</accession>
<dbReference type="Gene3D" id="3.40.50.620">
    <property type="entry name" value="HUPs"/>
    <property type="match status" value="1"/>
</dbReference>
<dbReference type="EC" id="2.7.7.70" evidence="1"/>
<comment type="caution">
    <text evidence="9">The sequence shown here is derived from an EMBL/GenBank/DDBJ whole genome shotgun (WGS) entry which is preliminary data.</text>
</comment>
<dbReference type="SUPFAM" id="SSF52374">
    <property type="entry name" value="Nucleotidylyl transferase"/>
    <property type="match status" value="1"/>
</dbReference>
<evidence type="ECO:0000256" key="1">
    <source>
        <dbReference type="ARBA" id="ARBA00012519"/>
    </source>
</evidence>
<evidence type="ECO:0000256" key="4">
    <source>
        <dbReference type="ARBA" id="ARBA00022741"/>
    </source>
</evidence>
<comment type="catalytic activity">
    <reaction evidence="7">
        <text>D-glycero-beta-D-manno-heptose 1-phosphate + ATP + H(+) = ADP-D-glycero-beta-D-manno-heptose + diphosphate</text>
        <dbReference type="Rhea" id="RHEA:27465"/>
        <dbReference type="ChEBI" id="CHEBI:15378"/>
        <dbReference type="ChEBI" id="CHEBI:30616"/>
        <dbReference type="ChEBI" id="CHEBI:33019"/>
        <dbReference type="ChEBI" id="CHEBI:59967"/>
        <dbReference type="ChEBI" id="CHEBI:61593"/>
        <dbReference type="EC" id="2.7.7.70"/>
    </reaction>
</comment>
<keyword evidence="4" id="KW-0547">Nucleotide-binding</keyword>
<keyword evidence="3 9" id="KW-0548">Nucleotidyltransferase</keyword>
<gene>
    <name evidence="9" type="primary">rfaE2</name>
    <name evidence="9" type="ORF">ENL21_02770</name>
</gene>